<evidence type="ECO:0008006" key="3">
    <source>
        <dbReference type="Google" id="ProtNLM"/>
    </source>
</evidence>
<organism evidence="1 2">
    <name type="scientific">Halalkalibaculum roseum</name>
    <dbReference type="NCBI Taxonomy" id="2709311"/>
    <lineage>
        <taxon>Bacteria</taxon>
        <taxon>Pseudomonadati</taxon>
        <taxon>Balneolota</taxon>
        <taxon>Balneolia</taxon>
        <taxon>Balneolales</taxon>
        <taxon>Balneolaceae</taxon>
        <taxon>Halalkalibaculum</taxon>
    </lineage>
</organism>
<protein>
    <recommendedName>
        <fullName evidence="3">MORN repeat variant</fullName>
    </recommendedName>
</protein>
<sequence length="222" mass="25634">MKQFTSHIDFSLTKKRIKMMIKEYSPLRSGFKSFLLLPVLALLILTFCTKETDYSDSNSRRLYHVPELHVDFDRSEELGIPQALSARFTASGELFTGTQKVYFTKNDSLYMELYFEDGIHTGSEMTIDGDIFRQVHTVYLNEPLFGKEIYVNGNLSYENIPPTESEDGMGHIRTWHDNGQLGAEVTYTGDQIYQGLMTEYDEEGNIITQERYEDGEMVKKIK</sequence>
<accession>A0A6M1SZ44</accession>
<gene>
    <name evidence="1" type="ORF">G3570_13295</name>
</gene>
<dbReference type="EMBL" id="JAALLT010000004">
    <property type="protein sequence ID" value="NGP77618.1"/>
    <property type="molecule type" value="Genomic_DNA"/>
</dbReference>
<dbReference type="RefSeq" id="WP_165143176.1">
    <property type="nucleotide sequence ID" value="NZ_JAALLT010000004.1"/>
</dbReference>
<dbReference type="Gene3D" id="3.90.930.1">
    <property type="match status" value="1"/>
</dbReference>
<evidence type="ECO:0000313" key="2">
    <source>
        <dbReference type="Proteomes" id="UP000473278"/>
    </source>
</evidence>
<name>A0A6M1SZ44_9BACT</name>
<proteinExistence type="predicted"/>
<comment type="caution">
    <text evidence="1">The sequence shown here is derived from an EMBL/GenBank/DDBJ whole genome shotgun (WGS) entry which is preliminary data.</text>
</comment>
<reference evidence="1 2" key="1">
    <citation type="submission" date="2020-02" db="EMBL/GenBank/DDBJ databases">
        <title>Balneolaceae bacterium YR4-1, complete genome.</title>
        <authorList>
            <person name="Li Y."/>
            <person name="Wu S."/>
        </authorList>
    </citation>
    <scope>NUCLEOTIDE SEQUENCE [LARGE SCALE GENOMIC DNA]</scope>
    <source>
        <strain evidence="1 2">YR4-1</strain>
    </source>
</reference>
<dbReference type="AlphaFoldDB" id="A0A6M1SZ44"/>
<evidence type="ECO:0000313" key="1">
    <source>
        <dbReference type="EMBL" id="NGP77618.1"/>
    </source>
</evidence>
<dbReference type="Proteomes" id="UP000473278">
    <property type="component" value="Unassembled WGS sequence"/>
</dbReference>
<keyword evidence="2" id="KW-1185">Reference proteome</keyword>